<gene>
    <name evidence="2" type="ORF">GCK72_004565</name>
</gene>
<comment type="caution">
    <text evidence="2">The sequence shown here is derived from an EMBL/GenBank/DDBJ whole genome shotgun (WGS) entry which is preliminary data.</text>
</comment>
<dbReference type="CTD" id="78773926"/>
<dbReference type="KEGG" id="crq:GCK72_004565"/>
<proteinExistence type="predicted"/>
<evidence type="ECO:0000313" key="3">
    <source>
        <dbReference type="Proteomes" id="UP000483820"/>
    </source>
</evidence>
<organism evidence="2 3">
    <name type="scientific">Caenorhabditis remanei</name>
    <name type="common">Caenorhabditis vulgaris</name>
    <dbReference type="NCBI Taxonomy" id="31234"/>
    <lineage>
        <taxon>Eukaryota</taxon>
        <taxon>Metazoa</taxon>
        <taxon>Ecdysozoa</taxon>
        <taxon>Nematoda</taxon>
        <taxon>Chromadorea</taxon>
        <taxon>Rhabditida</taxon>
        <taxon>Rhabditina</taxon>
        <taxon>Rhabditomorpha</taxon>
        <taxon>Rhabditoidea</taxon>
        <taxon>Rhabditidae</taxon>
        <taxon>Peloderinae</taxon>
        <taxon>Caenorhabditis</taxon>
    </lineage>
</organism>
<sequence length="123" mass="13646">MYSQLPDPSPANVNRGYYSVQYDRWLPSLSSSPQPEPPPPSPSEIPLPPSPLPATPTVRKNGKQMISMKSRKPRAPRQKGVALRDGRAFVCITLCMKCKDTIKVEEGLLKISLCSPCKTRLLK</sequence>
<dbReference type="RefSeq" id="XP_053588955.1">
    <property type="nucleotide sequence ID" value="XM_053724761.1"/>
</dbReference>
<feature type="compositionally biased region" description="Pro residues" evidence="1">
    <location>
        <begin position="34"/>
        <end position="54"/>
    </location>
</feature>
<protein>
    <submittedName>
        <fullName evidence="2">Uncharacterized protein</fullName>
    </submittedName>
</protein>
<name>A0A6A5HCS1_CAERE</name>
<dbReference type="Proteomes" id="UP000483820">
    <property type="component" value="Chromosome II"/>
</dbReference>
<evidence type="ECO:0000313" key="2">
    <source>
        <dbReference type="EMBL" id="KAF1764616.1"/>
    </source>
</evidence>
<evidence type="ECO:0000256" key="1">
    <source>
        <dbReference type="SAM" id="MobiDB-lite"/>
    </source>
</evidence>
<accession>A0A6A5HCS1</accession>
<dbReference type="AlphaFoldDB" id="A0A6A5HCS1"/>
<dbReference type="GeneID" id="78773926"/>
<reference evidence="2 3" key="1">
    <citation type="submission" date="2019-12" db="EMBL/GenBank/DDBJ databases">
        <title>Chromosome-level assembly of the Caenorhabditis remanei genome.</title>
        <authorList>
            <person name="Teterina A.A."/>
            <person name="Willis J.H."/>
            <person name="Phillips P.C."/>
        </authorList>
    </citation>
    <scope>NUCLEOTIDE SEQUENCE [LARGE SCALE GENOMIC DNA]</scope>
    <source>
        <strain evidence="2 3">PX506</strain>
        <tissue evidence="2">Whole organism</tissue>
    </source>
</reference>
<dbReference type="EMBL" id="WUAV01000002">
    <property type="protein sequence ID" value="KAF1764616.1"/>
    <property type="molecule type" value="Genomic_DNA"/>
</dbReference>
<feature type="region of interest" description="Disordered" evidence="1">
    <location>
        <begin position="28"/>
        <end position="80"/>
    </location>
</feature>